<evidence type="ECO:0000256" key="3">
    <source>
        <dbReference type="ARBA" id="ARBA00022737"/>
    </source>
</evidence>
<feature type="domain" description="RING-type" evidence="7">
    <location>
        <begin position="127"/>
        <end position="321"/>
    </location>
</feature>
<name>W2S8E2_CYPE1</name>
<gene>
    <name evidence="8" type="ORF">HMPREF1541_09760</name>
</gene>
<organism evidence="8 9">
    <name type="scientific">Cyphellophora europaea (strain CBS 101466)</name>
    <name type="common">Phialophora europaea</name>
    <dbReference type="NCBI Taxonomy" id="1220924"/>
    <lineage>
        <taxon>Eukaryota</taxon>
        <taxon>Fungi</taxon>
        <taxon>Dikarya</taxon>
        <taxon>Ascomycota</taxon>
        <taxon>Pezizomycotina</taxon>
        <taxon>Eurotiomycetes</taxon>
        <taxon>Chaetothyriomycetidae</taxon>
        <taxon>Chaetothyriales</taxon>
        <taxon>Cyphellophoraceae</taxon>
        <taxon>Cyphellophora</taxon>
    </lineage>
</organism>
<dbReference type="eggNOG" id="KOG1812">
    <property type="taxonomic scope" value="Eukaryota"/>
</dbReference>
<dbReference type="InterPro" id="IPR013083">
    <property type="entry name" value="Znf_RING/FYVE/PHD"/>
</dbReference>
<keyword evidence="1" id="KW-0808">Transferase</keyword>
<dbReference type="GO" id="GO:0004842">
    <property type="term" value="F:ubiquitin-protein transferase activity"/>
    <property type="evidence" value="ECO:0007669"/>
    <property type="project" value="InterPro"/>
</dbReference>
<dbReference type="PROSITE" id="PS00518">
    <property type="entry name" value="ZF_RING_1"/>
    <property type="match status" value="1"/>
</dbReference>
<dbReference type="HOGENOM" id="CLU_778486_0_0_1"/>
<dbReference type="VEuPathDB" id="FungiDB:HMPREF1541_09760"/>
<dbReference type="PANTHER" id="PTHR11685">
    <property type="entry name" value="RBR FAMILY RING FINGER AND IBR DOMAIN-CONTAINING"/>
    <property type="match status" value="1"/>
</dbReference>
<dbReference type="GO" id="GO:0008270">
    <property type="term" value="F:zinc ion binding"/>
    <property type="evidence" value="ECO:0007669"/>
    <property type="project" value="UniProtKB-KW"/>
</dbReference>
<keyword evidence="4" id="KW-0863">Zinc-finger</keyword>
<dbReference type="InterPro" id="IPR017907">
    <property type="entry name" value="Znf_RING_CS"/>
</dbReference>
<dbReference type="EMBL" id="KB822713">
    <property type="protein sequence ID" value="ETN44885.1"/>
    <property type="molecule type" value="Genomic_DNA"/>
</dbReference>
<sequence>MDAGVGRTQIDKLQTERDRLQDSLTAAADLLRGHGLSGRLRRSLLGAQTALTDEIKSYSDHILAYSTLIADVENQDTSTQEKINPIFKELDKTENLLLGERPRREFLELIAGRSPTKKLTTGIAPILPQTCGICGDGCNPGKDLKATCGHWVCPECLAFGFAVATNSRSKWPFKCCDQDVELEDAKKFVDDDIMAKYVKNSIEYAMKTPIWCASGSGECACIPLDERTEENVDRVCTWCNTATCMRSCKPAHEGVCEIDGPDEGLRQLAEQEGWATCPVCCRIIELTHGSFHIFCNCKAEFCYKCTTTWKSCICALHDKDLLLKRAQEVLYSDKRSPRDQGALLRLVYWKVESNRL</sequence>
<dbReference type="Gene3D" id="1.20.120.1750">
    <property type="match status" value="1"/>
</dbReference>
<evidence type="ECO:0000313" key="8">
    <source>
        <dbReference type="EMBL" id="ETN44885.1"/>
    </source>
</evidence>
<evidence type="ECO:0000256" key="5">
    <source>
        <dbReference type="ARBA" id="ARBA00022786"/>
    </source>
</evidence>
<dbReference type="InParanoid" id="W2S8E2"/>
<evidence type="ECO:0000256" key="1">
    <source>
        <dbReference type="ARBA" id="ARBA00022679"/>
    </source>
</evidence>
<evidence type="ECO:0000259" key="7">
    <source>
        <dbReference type="PROSITE" id="PS51873"/>
    </source>
</evidence>
<dbReference type="AlphaFoldDB" id="W2S8E2"/>
<dbReference type="InterPro" id="IPR031127">
    <property type="entry name" value="E3_UB_ligase_RBR"/>
</dbReference>
<dbReference type="OrthoDB" id="9977870at2759"/>
<keyword evidence="3" id="KW-0677">Repeat</keyword>
<reference evidence="8 9" key="1">
    <citation type="submission" date="2013-03" db="EMBL/GenBank/DDBJ databases">
        <title>The Genome Sequence of Phialophora europaea CBS 101466.</title>
        <authorList>
            <consortium name="The Broad Institute Genomics Platform"/>
            <person name="Cuomo C."/>
            <person name="de Hoog S."/>
            <person name="Gorbushina A."/>
            <person name="Walker B."/>
            <person name="Young S.K."/>
            <person name="Zeng Q."/>
            <person name="Gargeya S."/>
            <person name="Fitzgerald M."/>
            <person name="Haas B."/>
            <person name="Abouelleil A."/>
            <person name="Allen A.W."/>
            <person name="Alvarado L."/>
            <person name="Arachchi H.M."/>
            <person name="Berlin A.M."/>
            <person name="Chapman S.B."/>
            <person name="Gainer-Dewar J."/>
            <person name="Goldberg J."/>
            <person name="Griggs A."/>
            <person name="Gujja S."/>
            <person name="Hansen M."/>
            <person name="Howarth C."/>
            <person name="Imamovic A."/>
            <person name="Ireland A."/>
            <person name="Larimer J."/>
            <person name="McCowan C."/>
            <person name="Murphy C."/>
            <person name="Pearson M."/>
            <person name="Poon T.W."/>
            <person name="Priest M."/>
            <person name="Roberts A."/>
            <person name="Saif S."/>
            <person name="Shea T."/>
            <person name="Sisk P."/>
            <person name="Sykes S."/>
            <person name="Wortman J."/>
            <person name="Nusbaum C."/>
            <person name="Birren B."/>
        </authorList>
    </citation>
    <scope>NUCLEOTIDE SEQUENCE [LARGE SCALE GENOMIC DNA]</scope>
    <source>
        <strain evidence="8 9">CBS 101466</strain>
    </source>
</reference>
<dbReference type="Gene3D" id="3.30.40.10">
    <property type="entry name" value="Zinc/RING finger domain, C3HC4 (zinc finger)"/>
    <property type="match status" value="1"/>
</dbReference>
<dbReference type="SUPFAM" id="SSF57850">
    <property type="entry name" value="RING/U-box"/>
    <property type="match status" value="2"/>
</dbReference>
<dbReference type="GeneID" id="19977099"/>
<proteinExistence type="predicted"/>
<keyword evidence="2" id="KW-0479">Metal-binding</keyword>
<evidence type="ECO:0000256" key="4">
    <source>
        <dbReference type="ARBA" id="ARBA00022771"/>
    </source>
</evidence>
<keyword evidence="6" id="KW-0862">Zinc</keyword>
<dbReference type="RefSeq" id="XP_008712655.1">
    <property type="nucleotide sequence ID" value="XM_008714433.1"/>
</dbReference>
<dbReference type="PROSITE" id="PS51873">
    <property type="entry name" value="TRIAD"/>
    <property type="match status" value="1"/>
</dbReference>
<evidence type="ECO:0000256" key="2">
    <source>
        <dbReference type="ARBA" id="ARBA00022723"/>
    </source>
</evidence>
<dbReference type="Proteomes" id="UP000030752">
    <property type="component" value="Unassembled WGS sequence"/>
</dbReference>
<evidence type="ECO:0000256" key="6">
    <source>
        <dbReference type="ARBA" id="ARBA00022833"/>
    </source>
</evidence>
<evidence type="ECO:0000313" key="9">
    <source>
        <dbReference type="Proteomes" id="UP000030752"/>
    </source>
</evidence>
<dbReference type="STRING" id="1220924.W2S8E2"/>
<keyword evidence="9" id="KW-1185">Reference proteome</keyword>
<protein>
    <recommendedName>
        <fullName evidence="7">RING-type domain-containing protein</fullName>
    </recommendedName>
</protein>
<accession>W2S8E2</accession>
<keyword evidence="5" id="KW-0833">Ubl conjugation pathway</keyword>
<dbReference type="GO" id="GO:0016567">
    <property type="term" value="P:protein ubiquitination"/>
    <property type="evidence" value="ECO:0007669"/>
    <property type="project" value="InterPro"/>
</dbReference>
<dbReference type="InterPro" id="IPR044066">
    <property type="entry name" value="TRIAD_supradom"/>
</dbReference>